<reference evidence="1 2" key="1">
    <citation type="journal article" date="2020" name="Cell">
        <title>Large-Scale Comparative Analyses of Tick Genomes Elucidate Their Genetic Diversity and Vector Capacities.</title>
        <authorList>
            <consortium name="Tick Genome and Microbiome Consortium (TIGMIC)"/>
            <person name="Jia N."/>
            <person name="Wang J."/>
            <person name="Shi W."/>
            <person name="Du L."/>
            <person name="Sun Y."/>
            <person name="Zhan W."/>
            <person name="Jiang J.F."/>
            <person name="Wang Q."/>
            <person name="Zhang B."/>
            <person name="Ji P."/>
            <person name="Bell-Sakyi L."/>
            <person name="Cui X.M."/>
            <person name="Yuan T.T."/>
            <person name="Jiang B.G."/>
            <person name="Yang W.F."/>
            <person name="Lam T.T."/>
            <person name="Chang Q.C."/>
            <person name="Ding S.J."/>
            <person name="Wang X.J."/>
            <person name="Zhu J.G."/>
            <person name="Ruan X.D."/>
            <person name="Zhao L."/>
            <person name="Wei J.T."/>
            <person name="Ye R.Z."/>
            <person name="Que T.C."/>
            <person name="Du C.H."/>
            <person name="Zhou Y.H."/>
            <person name="Cheng J.X."/>
            <person name="Dai P.F."/>
            <person name="Guo W.B."/>
            <person name="Han X.H."/>
            <person name="Huang E.J."/>
            <person name="Li L.F."/>
            <person name="Wei W."/>
            <person name="Gao Y.C."/>
            <person name="Liu J.Z."/>
            <person name="Shao H.Z."/>
            <person name="Wang X."/>
            <person name="Wang C.C."/>
            <person name="Yang T.C."/>
            <person name="Huo Q.B."/>
            <person name="Li W."/>
            <person name="Chen H.Y."/>
            <person name="Chen S.E."/>
            <person name="Zhou L.G."/>
            <person name="Ni X.B."/>
            <person name="Tian J.H."/>
            <person name="Sheng Y."/>
            <person name="Liu T."/>
            <person name="Pan Y.S."/>
            <person name="Xia L.Y."/>
            <person name="Li J."/>
            <person name="Zhao F."/>
            <person name="Cao W.C."/>
        </authorList>
    </citation>
    <scope>NUCLEOTIDE SEQUENCE [LARGE SCALE GENOMIC DNA]</scope>
    <source>
        <strain evidence="1">Iper-2018</strain>
    </source>
</reference>
<proteinExistence type="predicted"/>
<dbReference type="Proteomes" id="UP000805193">
    <property type="component" value="Unassembled WGS sequence"/>
</dbReference>
<organism evidence="1 2">
    <name type="scientific">Ixodes persulcatus</name>
    <name type="common">Taiga tick</name>
    <dbReference type="NCBI Taxonomy" id="34615"/>
    <lineage>
        <taxon>Eukaryota</taxon>
        <taxon>Metazoa</taxon>
        <taxon>Ecdysozoa</taxon>
        <taxon>Arthropoda</taxon>
        <taxon>Chelicerata</taxon>
        <taxon>Arachnida</taxon>
        <taxon>Acari</taxon>
        <taxon>Parasitiformes</taxon>
        <taxon>Ixodida</taxon>
        <taxon>Ixodoidea</taxon>
        <taxon>Ixodidae</taxon>
        <taxon>Ixodinae</taxon>
        <taxon>Ixodes</taxon>
    </lineage>
</organism>
<protein>
    <submittedName>
        <fullName evidence="1">Uncharacterized protein</fullName>
    </submittedName>
</protein>
<evidence type="ECO:0000313" key="2">
    <source>
        <dbReference type="Proteomes" id="UP000805193"/>
    </source>
</evidence>
<dbReference type="EMBL" id="JABSTQ010010956">
    <property type="protein sequence ID" value="KAG0416398.1"/>
    <property type="molecule type" value="Genomic_DNA"/>
</dbReference>
<gene>
    <name evidence="1" type="ORF">HPB47_006443</name>
</gene>
<comment type="caution">
    <text evidence="1">The sequence shown here is derived from an EMBL/GenBank/DDBJ whole genome shotgun (WGS) entry which is preliminary data.</text>
</comment>
<accession>A0AC60PAV7</accession>
<keyword evidence="2" id="KW-1185">Reference proteome</keyword>
<evidence type="ECO:0000313" key="1">
    <source>
        <dbReference type="EMBL" id="KAG0416398.1"/>
    </source>
</evidence>
<name>A0AC60PAV7_IXOPE</name>
<sequence length="100" mass="11086">MSQMNFLLAFTLFRTVGSSKVRHKSSARSLTFGEGGNHNAPLALYNARTRQAIDRNFMLVNPCALTKDASLKSPSQRAIPRRLTGRARPRGGWTPLVRST</sequence>